<dbReference type="EMBL" id="DVLT01000008">
    <property type="protein sequence ID" value="HIU01949.1"/>
    <property type="molecule type" value="Genomic_DNA"/>
</dbReference>
<reference evidence="3" key="2">
    <citation type="journal article" date="2021" name="PeerJ">
        <title>Extensive microbial diversity within the chicken gut microbiome revealed by metagenomics and culture.</title>
        <authorList>
            <person name="Gilroy R."/>
            <person name="Ravi A."/>
            <person name="Getino M."/>
            <person name="Pursley I."/>
            <person name="Horton D.L."/>
            <person name="Alikhan N.F."/>
            <person name="Baker D."/>
            <person name="Gharbi K."/>
            <person name="Hall N."/>
            <person name="Watson M."/>
            <person name="Adriaenssens E.M."/>
            <person name="Foster-Nyarko E."/>
            <person name="Jarju S."/>
            <person name="Secka A."/>
            <person name="Antonio M."/>
            <person name="Oren A."/>
            <person name="Chaudhuri R.R."/>
            <person name="La Ragione R."/>
            <person name="Hildebrand F."/>
            <person name="Pallen M.J."/>
        </authorList>
    </citation>
    <scope>NUCLEOTIDE SEQUENCE</scope>
    <source>
        <strain evidence="3">CHK187-14744</strain>
    </source>
</reference>
<name>A0A9D1HEW8_9FIRM</name>
<comment type="caution">
    <text evidence="3">The sequence shown here is derived from an EMBL/GenBank/DDBJ whole genome shotgun (WGS) entry which is preliminary data.</text>
</comment>
<keyword evidence="1" id="KW-0175">Coiled coil</keyword>
<evidence type="ECO:0000313" key="3">
    <source>
        <dbReference type="EMBL" id="HIU01949.1"/>
    </source>
</evidence>
<evidence type="ECO:0000313" key="4">
    <source>
        <dbReference type="Proteomes" id="UP000824164"/>
    </source>
</evidence>
<evidence type="ECO:0000256" key="1">
    <source>
        <dbReference type="SAM" id="Coils"/>
    </source>
</evidence>
<proteinExistence type="predicted"/>
<dbReference type="Proteomes" id="UP000824164">
    <property type="component" value="Unassembled WGS sequence"/>
</dbReference>
<gene>
    <name evidence="3" type="ORF">IAB63_01700</name>
</gene>
<sequence length="383" mass="42703">MSTVYIIKDGIIVDSLIATATYRDERGMTVKPATYQEEQELIRMSENNVKIKELKEDIRSLEMEEDFSDLGTEYAALVGNMLDRLAASDCEKFCPGKLEGLFREWNEAAGHYDGDGQILAACAARIMGMGRALEKETCRKQLEWTEAQNHLTERIRTDRKNIQKLEMLMFQVPTSEGLETTEALVDERTRGELERIREQLDELSQALPGYDMEQTMDGEKKLSALEGKISQLPEQARQVFTTQLWREEQAQNVAEKLADAGWQIGEISEGRDMFDDLYIGVKNVSGDRAVITFGINGEVRIDSFFKEGNKALRTALQQTVLGALVDGGAVKASGQCMNGEDGEADANRSAAPDSRTEEAEEALVEQKAAAKRAAPETEGRQQI</sequence>
<protein>
    <submittedName>
        <fullName evidence="3">Uncharacterized protein</fullName>
    </submittedName>
</protein>
<reference evidence="3" key="1">
    <citation type="submission" date="2020-10" db="EMBL/GenBank/DDBJ databases">
        <authorList>
            <person name="Gilroy R."/>
        </authorList>
    </citation>
    <scope>NUCLEOTIDE SEQUENCE</scope>
    <source>
        <strain evidence="3">CHK187-14744</strain>
    </source>
</reference>
<dbReference type="AlphaFoldDB" id="A0A9D1HEW8"/>
<organism evidence="3 4">
    <name type="scientific">Candidatus Onthocola gallistercoris</name>
    <dbReference type="NCBI Taxonomy" id="2840876"/>
    <lineage>
        <taxon>Bacteria</taxon>
        <taxon>Bacillati</taxon>
        <taxon>Bacillota</taxon>
        <taxon>Bacilli</taxon>
        <taxon>Candidatus Onthocola</taxon>
    </lineage>
</organism>
<feature type="coiled-coil region" evidence="1">
    <location>
        <begin position="186"/>
        <end position="213"/>
    </location>
</feature>
<feature type="compositionally biased region" description="Basic and acidic residues" evidence="2">
    <location>
        <begin position="373"/>
        <end position="383"/>
    </location>
</feature>
<feature type="region of interest" description="Disordered" evidence="2">
    <location>
        <begin position="335"/>
        <end position="383"/>
    </location>
</feature>
<evidence type="ECO:0000256" key="2">
    <source>
        <dbReference type="SAM" id="MobiDB-lite"/>
    </source>
</evidence>
<accession>A0A9D1HEW8</accession>